<sequence>MKISDSVLILMKLFIEYCNFPFAVRIYYYLILLLLLFSPAISKFTPLTLTWHAVLVDIS</sequence>
<keyword evidence="1" id="KW-1133">Transmembrane helix</keyword>
<keyword evidence="3" id="KW-1185">Reference proteome</keyword>
<protein>
    <submittedName>
        <fullName evidence="2">Uncharacterized protein</fullName>
    </submittedName>
</protein>
<proteinExistence type="predicted"/>
<comment type="caution">
    <text evidence="2">The sequence shown here is derived from an EMBL/GenBank/DDBJ whole genome shotgun (WGS) entry which is preliminary data.</text>
</comment>
<gene>
    <name evidence="2" type="ORF">T02_9696</name>
</gene>
<feature type="transmembrane region" description="Helical" evidence="1">
    <location>
        <begin position="20"/>
        <end position="41"/>
    </location>
</feature>
<name>A0A0V1L6Y7_9BILA</name>
<evidence type="ECO:0000313" key="2">
    <source>
        <dbReference type="EMBL" id="KRZ55190.1"/>
    </source>
</evidence>
<dbReference type="AlphaFoldDB" id="A0A0V1L6Y7"/>
<keyword evidence="1" id="KW-0472">Membrane</keyword>
<dbReference type="EMBL" id="JYDW01000120">
    <property type="protein sequence ID" value="KRZ55190.1"/>
    <property type="molecule type" value="Genomic_DNA"/>
</dbReference>
<evidence type="ECO:0000313" key="3">
    <source>
        <dbReference type="Proteomes" id="UP000054721"/>
    </source>
</evidence>
<organism evidence="2 3">
    <name type="scientific">Trichinella nativa</name>
    <dbReference type="NCBI Taxonomy" id="6335"/>
    <lineage>
        <taxon>Eukaryota</taxon>
        <taxon>Metazoa</taxon>
        <taxon>Ecdysozoa</taxon>
        <taxon>Nematoda</taxon>
        <taxon>Enoplea</taxon>
        <taxon>Dorylaimia</taxon>
        <taxon>Trichinellida</taxon>
        <taxon>Trichinellidae</taxon>
        <taxon>Trichinella</taxon>
    </lineage>
</organism>
<reference evidence="2 3" key="1">
    <citation type="submission" date="2015-05" db="EMBL/GenBank/DDBJ databases">
        <title>Evolution of Trichinella species and genotypes.</title>
        <authorList>
            <person name="Korhonen P.K."/>
            <person name="Edoardo P."/>
            <person name="Giuseppe L.R."/>
            <person name="Gasser R.B."/>
        </authorList>
    </citation>
    <scope>NUCLEOTIDE SEQUENCE [LARGE SCALE GENOMIC DNA]</scope>
    <source>
        <strain evidence="2">ISS10</strain>
    </source>
</reference>
<keyword evidence="1" id="KW-0812">Transmembrane</keyword>
<evidence type="ECO:0000256" key="1">
    <source>
        <dbReference type="SAM" id="Phobius"/>
    </source>
</evidence>
<dbReference type="Proteomes" id="UP000054721">
    <property type="component" value="Unassembled WGS sequence"/>
</dbReference>
<accession>A0A0V1L6Y7</accession>